<organism evidence="8 9">
    <name type="scientific">Georgenia subflava</name>
    <dbReference type="NCBI Taxonomy" id="1622177"/>
    <lineage>
        <taxon>Bacteria</taxon>
        <taxon>Bacillati</taxon>
        <taxon>Actinomycetota</taxon>
        <taxon>Actinomycetes</taxon>
        <taxon>Micrococcales</taxon>
        <taxon>Bogoriellaceae</taxon>
        <taxon>Georgenia</taxon>
    </lineage>
</organism>
<dbReference type="Gene3D" id="3.40.50.2300">
    <property type="match status" value="1"/>
</dbReference>
<feature type="domain" description="Response regulatory" evidence="7">
    <location>
        <begin position="4"/>
        <end position="119"/>
    </location>
</feature>
<dbReference type="GO" id="GO:0000160">
    <property type="term" value="P:phosphorelay signal transduction system"/>
    <property type="evidence" value="ECO:0007669"/>
    <property type="project" value="InterPro"/>
</dbReference>
<protein>
    <submittedName>
        <fullName evidence="8">Response regulator</fullName>
    </submittedName>
</protein>
<evidence type="ECO:0000256" key="2">
    <source>
        <dbReference type="ARBA" id="ARBA00023015"/>
    </source>
</evidence>
<dbReference type="PROSITE" id="PS50043">
    <property type="entry name" value="HTH_LUXR_2"/>
    <property type="match status" value="1"/>
</dbReference>
<sequence length="218" mass="22149">MTTTVLIADDHAAIRSGLRLILEAAPGISVVGEAGDGGAAVTNARALRPDVVLMDIRMPGVDGIAATRTIIGEELADVLVLTTFDLDEYVFGALRAGAAGFLLKTADAATLSDAVRRVAAGEGVLAPEVTRRLLTAFAAAPPPATAAGTGGSPALAGLTAREREVLICLGQGLSNADLATRLHISEATAKTHVSHVLAKLGCTSRVQAAILAREEGLV</sequence>
<gene>
    <name evidence="8" type="ORF">GB881_06020</name>
</gene>
<evidence type="ECO:0000259" key="6">
    <source>
        <dbReference type="PROSITE" id="PS50043"/>
    </source>
</evidence>
<dbReference type="PROSITE" id="PS50110">
    <property type="entry name" value="RESPONSE_REGULATORY"/>
    <property type="match status" value="1"/>
</dbReference>
<dbReference type="InterPro" id="IPR001789">
    <property type="entry name" value="Sig_transdc_resp-reg_receiver"/>
</dbReference>
<dbReference type="AlphaFoldDB" id="A0A6N7EJ81"/>
<dbReference type="SUPFAM" id="SSF46894">
    <property type="entry name" value="C-terminal effector domain of the bipartite response regulators"/>
    <property type="match status" value="1"/>
</dbReference>
<evidence type="ECO:0000259" key="7">
    <source>
        <dbReference type="PROSITE" id="PS50110"/>
    </source>
</evidence>
<keyword evidence="1 5" id="KW-0597">Phosphoprotein</keyword>
<dbReference type="InterPro" id="IPR039420">
    <property type="entry name" value="WalR-like"/>
</dbReference>
<dbReference type="PANTHER" id="PTHR43214">
    <property type="entry name" value="TWO-COMPONENT RESPONSE REGULATOR"/>
    <property type="match status" value="1"/>
</dbReference>
<evidence type="ECO:0000256" key="4">
    <source>
        <dbReference type="ARBA" id="ARBA00023163"/>
    </source>
</evidence>
<dbReference type="EMBL" id="WHPC01000015">
    <property type="protein sequence ID" value="MPV36615.1"/>
    <property type="molecule type" value="Genomic_DNA"/>
</dbReference>
<dbReference type="CDD" id="cd17535">
    <property type="entry name" value="REC_NarL-like"/>
    <property type="match status" value="1"/>
</dbReference>
<accession>A0A6N7EJ81</accession>
<dbReference type="OrthoDB" id="9808843at2"/>
<comment type="caution">
    <text evidence="8">The sequence shown here is derived from an EMBL/GenBank/DDBJ whole genome shotgun (WGS) entry which is preliminary data.</text>
</comment>
<dbReference type="PANTHER" id="PTHR43214:SF24">
    <property type="entry name" value="TRANSCRIPTIONAL REGULATORY PROTEIN NARL-RELATED"/>
    <property type="match status" value="1"/>
</dbReference>
<dbReference type="InterPro" id="IPR016032">
    <property type="entry name" value="Sig_transdc_resp-reg_C-effctor"/>
</dbReference>
<keyword evidence="9" id="KW-1185">Reference proteome</keyword>
<evidence type="ECO:0000256" key="3">
    <source>
        <dbReference type="ARBA" id="ARBA00023125"/>
    </source>
</evidence>
<dbReference type="Pfam" id="PF00196">
    <property type="entry name" value="GerE"/>
    <property type="match status" value="1"/>
</dbReference>
<evidence type="ECO:0000313" key="8">
    <source>
        <dbReference type="EMBL" id="MPV36615.1"/>
    </source>
</evidence>
<keyword evidence="2" id="KW-0805">Transcription regulation</keyword>
<dbReference type="InterPro" id="IPR000792">
    <property type="entry name" value="Tscrpt_reg_LuxR_C"/>
</dbReference>
<feature type="modified residue" description="4-aspartylphosphate" evidence="5">
    <location>
        <position position="55"/>
    </location>
</feature>
<dbReference type="RefSeq" id="WP_152194174.1">
    <property type="nucleotide sequence ID" value="NZ_VUKD01000001.1"/>
</dbReference>
<name>A0A6N7EJ81_9MICO</name>
<keyword evidence="4" id="KW-0804">Transcription</keyword>
<dbReference type="InterPro" id="IPR011006">
    <property type="entry name" value="CheY-like_superfamily"/>
</dbReference>
<dbReference type="SUPFAM" id="SSF52172">
    <property type="entry name" value="CheY-like"/>
    <property type="match status" value="1"/>
</dbReference>
<dbReference type="SMART" id="SM00448">
    <property type="entry name" value="REC"/>
    <property type="match status" value="1"/>
</dbReference>
<dbReference type="GO" id="GO:0006355">
    <property type="term" value="P:regulation of DNA-templated transcription"/>
    <property type="evidence" value="ECO:0007669"/>
    <property type="project" value="InterPro"/>
</dbReference>
<dbReference type="Pfam" id="PF00072">
    <property type="entry name" value="Response_reg"/>
    <property type="match status" value="1"/>
</dbReference>
<feature type="domain" description="HTH luxR-type" evidence="6">
    <location>
        <begin position="151"/>
        <end position="216"/>
    </location>
</feature>
<evidence type="ECO:0000256" key="5">
    <source>
        <dbReference type="PROSITE-ProRule" id="PRU00169"/>
    </source>
</evidence>
<dbReference type="GO" id="GO:0003677">
    <property type="term" value="F:DNA binding"/>
    <property type="evidence" value="ECO:0007669"/>
    <property type="project" value="UniProtKB-KW"/>
</dbReference>
<dbReference type="PRINTS" id="PR00038">
    <property type="entry name" value="HTHLUXR"/>
</dbReference>
<reference evidence="8 9" key="1">
    <citation type="submission" date="2019-10" db="EMBL/GenBank/DDBJ databases">
        <title>Georgenia wutianyii sp. nov. and Georgenia yuyongxinii sp. nov. isolated from plateau pika (Ochotona curzoniae) in the Qinghai-Tibet plateau of China.</title>
        <authorList>
            <person name="Tian Z."/>
        </authorList>
    </citation>
    <scope>NUCLEOTIDE SEQUENCE [LARGE SCALE GENOMIC DNA]</scope>
    <source>
        <strain evidence="8 9">JCM 19765</strain>
    </source>
</reference>
<dbReference type="Proteomes" id="UP000437709">
    <property type="component" value="Unassembled WGS sequence"/>
</dbReference>
<dbReference type="SMART" id="SM00421">
    <property type="entry name" value="HTH_LUXR"/>
    <property type="match status" value="1"/>
</dbReference>
<evidence type="ECO:0000313" key="9">
    <source>
        <dbReference type="Proteomes" id="UP000437709"/>
    </source>
</evidence>
<dbReference type="InterPro" id="IPR058245">
    <property type="entry name" value="NreC/VraR/RcsB-like_REC"/>
</dbReference>
<evidence type="ECO:0000256" key="1">
    <source>
        <dbReference type="ARBA" id="ARBA00022553"/>
    </source>
</evidence>
<dbReference type="CDD" id="cd06170">
    <property type="entry name" value="LuxR_C_like"/>
    <property type="match status" value="1"/>
</dbReference>
<keyword evidence="3" id="KW-0238">DNA-binding</keyword>
<proteinExistence type="predicted"/>